<dbReference type="Proteomes" id="UP000887578">
    <property type="component" value="Unplaced"/>
</dbReference>
<evidence type="ECO:0000259" key="8">
    <source>
        <dbReference type="Pfam" id="PF04101"/>
    </source>
</evidence>
<dbReference type="PANTHER" id="PTHR12867:SF6">
    <property type="entry name" value="N-ACETYLGLUCOSAMINYLDIPHOSPHODOLICHOL N-ACETYLGLUCOSAMINYLTRANSFERASE"/>
    <property type="match status" value="1"/>
</dbReference>
<dbReference type="GO" id="GO:0004577">
    <property type="term" value="F:N-acetylglucosaminyldiphosphodolichol N-acetylglucosaminyltransferase activity"/>
    <property type="evidence" value="ECO:0007669"/>
    <property type="project" value="UniProtKB-EC"/>
</dbReference>
<keyword evidence="6" id="KW-0808">Transferase</keyword>
<comment type="similarity">
    <text evidence="2">Belongs to the glycosyltransferase 28 family.</text>
</comment>
<reference evidence="10" key="1">
    <citation type="submission" date="2022-11" db="UniProtKB">
        <authorList>
            <consortium name="WormBaseParasite"/>
        </authorList>
    </citation>
    <scope>IDENTIFICATION</scope>
</reference>
<dbReference type="GO" id="GO:0005783">
    <property type="term" value="C:endoplasmic reticulum"/>
    <property type="evidence" value="ECO:0007669"/>
    <property type="project" value="UniProtKB-SubCell"/>
</dbReference>
<dbReference type="EC" id="2.4.1.141" evidence="3"/>
<keyword evidence="5" id="KW-0328">Glycosyltransferase</keyword>
<dbReference type="InterPro" id="IPR039042">
    <property type="entry name" value="Alg13-like"/>
</dbReference>
<evidence type="ECO:0000256" key="3">
    <source>
        <dbReference type="ARBA" id="ARBA00012614"/>
    </source>
</evidence>
<evidence type="ECO:0000256" key="4">
    <source>
        <dbReference type="ARBA" id="ARBA00017468"/>
    </source>
</evidence>
<dbReference type="GO" id="GO:0006488">
    <property type="term" value="P:dolichol-linked oligosaccharide biosynthetic process"/>
    <property type="evidence" value="ECO:0007669"/>
    <property type="project" value="InterPro"/>
</dbReference>
<dbReference type="Pfam" id="PF04101">
    <property type="entry name" value="Glyco_tran_28_C"/>
    <property type="match status" value="1"/>
</dbReference>
<feature type="domain" description="Glycosyl transferase family 28 C-terminal" evidence="8">
    <location>
        <begin position="4"/>
        <end position="156"/>
    </location>
</feature>
<evidence type="ECO:0000256" key="5">
    <source>
        <dbReference type="ARBA" id="ARBA00022676"/>
    </source>
</evidence>
<dbReference type="PANTHER" id="PTHR12867">
    <property type="entry name" value="GLYCOSYL TRANSFERASE-RELATED"/>
    <property type="match status" value="1"/>
</dbReference>
<comment type="subcellular location">
    <subcellularLocation>
        <location evidence="1">Endoplasmic reticulum</location>
    </subcellularLocation>
</comment>
<dbReference type="AlphaFoldDB" id="A0A914QEM1"/>
<evidence type="ECO:0000313" key="9">
    <source>
        <dbReference type="Proteomes" id="UP000887578"/>
    </source>
</evidence>
<protein>
    <recommendedName>
        <fullName evidence="4">UDP-N-acetylglucosamine transferase subunit ALG13</fullName>
        <ecNumber evidence="3">2.4.1.141</ecNumber>
    </recommendedName>
</protein>
<name>A0A914QEM1_9BILA</name>
<dbReference type="InterPro" id="IPR007235">
    <property type="entry name" value="Glyco_trans_28_C"/>
</dbReference>
<proteinExistence type="inferred from homology"/>
<keyword evidence="7" id="KW-0256">Endoplasmic reticulum</keyword>
<accession>A0A914QEM1</accession>
<organism evidence="9 10">
    <name type="scientific">Panagrolaimus davidi</name>
    <dbReference type="NCBI Taxonomy" id="227884"/>
    <lineage>
        <taxon>Eukaryota</taxon>
        <taxon>Metazoa</taxon>
        <taxon>Ecdysozoa</taxon>
        <taxon>Nematoda</taxon>
        <taxon>Chromadorea</taxon>
        <taxon>Rhabditida</taxon>
        <taxon>Tylenchina</taxon>
        <taxon>Panagrolaimomorpha</taxon>
        <taxon>Panagrolaimoidea</taxon>
        <taxon>Panagrolaimidae</taxon>
        <taxon>Panagrolaimus</taxon>
    </lineage>
</organism>
<dbReference type="Gene3D" id="3.40.50.2000">
    <property type="entry name" value="Glycogen Phosphorylase B"/>
    <property type="match status" value="1"/>
</dbReference>
<evidence type="ECO:0000256" key="1">
    <source>
        <dbReference type="ARBA" id="ARBA00004240"/>
    </source>
</evidence>
<sequence length="173" mass="19061">MGECFVTLGTTQFDDLVQAVLSFKVKQALKNVGIDKLVIQCGAGNAIRSLVPEGLKDKDQGCFIEYFRYKKSIQADMKSASLIIGHAGAGTCLESLKLHKPMVTVVNDKLMDNHQTELADRLSELGHLICTTPSQLHKALTNDNLLSPKLFQPSKPNLFSNYLYSKLGYVVTD</sequence>
<evidence type="ECO:0000256" key="2">
    <source>
        <dbReference type="ARBA" id="ARBA00006962"/>
    </source>
</evidence>
<dbReference type="SUPFAM" id="SSF53756">
    <property type="entry name" value="UDP-Glycosyltransferase/glycogen phosphorylase"/>
    <property type="match status" value="1"/>
</dbReference>
<dbReference type="WBParaSite" id="PDA_v2.g29783.t1">
    <property type="protein sequence ID" value="PDA_v2.g29783.t1"/>
    <property type="gene ID" value="PDA_v2.g29783"/>
</dbReference>
<evidence type="ECO:0000313" key="10">
    <source>
        <dbReference type="WBParaSite" id="PDA_v2.g29783.t1"/>
    </source>
</evidence>
<evidence type="ECO:0000256" key="7">
    <source>
        <dbReference type="ARBA" id="ARBA00022824"/>
    </source>
</evidence>
<evidence type="ECO:0000256" key="6">
    <source>
        <dbReference type="ARBA" id="ARBA00022679"/>
    </source>
</evidence>
<keyword evidence="9" id="KW-1185">Reference proteome</keyword>